<feature type="compositionally biased region" description="Polar residues" evidence="1">
    <location>
        <begin position="26"/>
        <end position="35"/>
    </location>
</feature>
<reference evidence="2 3" key="1">
    <citation type="submission" date="2019-01" db="EMBL/GenBank/DDBJ databases">
        <title>A draft genome assembly of the solar-powered sea slug Elysia chlorotica.</title>
        <authorList>
            <person name="Cai H."/>
            <person name="Li Q."/>
            <person name="Fang X."/>
            <person name="Li J."/>
            <person name="Curtis N.E."/>
            <person name="Altenburger A."/>
            <person name="Shibata T."/>
            <person name="Feng M."/>
            <person name="Maeda T."/>
            <person name="Schwartz J.A."/>
            <person name="Shigenobu S."/>
            <person name="Lundholm N."/>
            <person name="Nishiyama T."/>
            <person name="Yang H."/>
            <person name="Hasebe M."/>
            <person name="Li S."/>
            <person name="Pierce S.K."/>
            <person name="Wang J."/>
        </authorList>
    </citation>
    <scope>NUCLEOTIDE SEQUENCE [LARGE SCALE GENOMIC DNA]</scope>
    <source>
        <strain evidence="2">EC2010</strain>
        <tissue evidence="2">Whole organism of an adult</tissue>
    </source>
</reference>
<feature type="non-terminal residue" evidence="2">
    <location>
        <position position="1"/>
    </location>
</feature>
<evidence type="ECO:0000256" key="1">
    <source>
        <dbReference type="SAM" id="MobiDB-lite"/>
    </source>
</evidence>
<feature type="non-terminal residue" evidence="2">
    <location>
        <position position="287"/>
    </location>
</feature>
<protein>
    <submittedName>
        <fullName evidence="2">Uncharacterized protein</fullName>
    </submittedName>
</protein>
<accession>A0A433SXA1</accession>
<sequence>QVHHHKSNKSISTPAQRKAASDKEASSINPFQNVELTPPSKVPPASLDMNKEDHSAMNDRLASDFMDTDDFYIPDDSGATSSPTAVETIFQRPIIRAKRSSVGRTMAERFRNFWNKKQVGPNLKSIFSKSPASKMSTPLTAVLDSRAVHSVGSVNLSPNQNTLNTTSAASVTFLTNHNAETERLSSAPPSNTPNHSSPPAGTHHTSPLPSPPSSSSSSAEGGSTRQIQHRSPDQRDLPRPGPPTFDTPTVEQGETARRTSSRLSTLSSSLHSPSSLVKRLPPASQFR</sequence>
<proteinExistence type="predicted"/>
<gene>
    <name evidence="2" type="ORF">EGW08_018284</name>
</gene>
<evidence type="ECO:0000313" key="3">
    <source>
        <dbReference type="Proteomes" id="UP000271974"/>
    </source>
</evidence>
<keyword evidence="3" id="KW-1185">Reference proteome</keyword>
<feature type="region of interest" description="Disordered" evidence="1">
    <location>
        <begin position="180"/>
        <end position="287"/>
    </location>
</feature>
<name>A0A433SXA1_ELYCH</name>
<dbReference type="AlphaFoldDB" id="A0A433SXA1"/>
<dbReference type="EMBL" id="RQTK01000882">
    <property type="protein sequence ID" value="RUS73946.1"/>
    <property type="molecule type" value="Genomic_DNA"/>
</dbReference>
<feature type="region of interest" description="Disordered" evidence="1">
    <location>
        <begin position="1"/>
        <end position="55"/>
    </location>
</feature>
<dbReference type="Proteomes" id="UP000271974">
    <property type="component" value="Unassembled WGS sequence"/>
</dbReference>
<organism evidence="2 3">
    <name type="scientific">Elysia chlorotica</name>
    <name type="common">Eastern emerald elysia</name>
    <name type="synonym">Sea slug</name>
    <dbReference type="NCBI Taxonomy" id="188477"/>
    <lineage>
        <taxon>Eukaryota</taxon>
        <taxon>Metazoa</taxon>
        <taxon>Spiralia</taxon>
        <taxon>Lophotrochozoa</taxon>
        <taxon>Mollusca</taxon>
        <taxon>Gastropoda</taxon>
        <taxon>Heterobranchia</taxon>
        <taxon>Euthyneura</taxon>
        <taxon>Panpulmonata</taxon>
        <taxon>Sacoglossa</taxon>
        <taxon>Placobranchoidea</taxon>
        <taxon>Plakobranchidae</taxon>
        <taxon>Elysia</taxon>
    </lineage>
</organism>
<comment type="caution">
    <text evidence="2">The sequence shown here is derived from an EMBL/GenBank/DDBJ whole genome shotgun (WGS) entry which is preliminary data.</text>
</comment>
<feature type="compositionally biased region" description="Low complexity" evidence="1">
    <location>
        <begin position="261"/>
        <end position="276"/>
    </location>
</feature>
<evidence type="ECO:0000313" key="2">
    <source>
        <dbReference type="EMBL" id="RUS73946.1"/>
    </source>
</evidence>
<feature type="compositionally biased region" description="Low complexity" evidence="1">
    <location>
        <begin position="185"/>
        <end position="200"/>
    </location>
</feature>